<name>A0A4R7BT61_9HYPH</name>
<evidence type="ECO:0000256" key="1">
    <source>
        <dbReference type="ARBA" id="ARBA00009405"/>
    </source>
</evidence>
<dbReference type="PANTHER" id="PTHR42738">
    <property type="entry name" value="HYDROXYMETHYLGLUTARYL-COA LYASE"/>
    <property type="match status" value="1"/>
</dbReference>
<dbReference type="GO" id="GO:0046951">
    <property type="term" value="P:ketone body biosynthetic process"/>
    <property type="evidence" value="ECO:0007669"/>
    <property type="project" value="TreeGrafter"/>
</dbReference>
<dbReference type="GO" id="GO:0006552">
    <property type="term" value="P:L-leucine catabolic process"/>
    <property type="evidence" value="ECO:0007669"/>
    <property type="project" value="TreeGrafter"/>
</dbReference>
<dbReference type="PROSITE" id="PS50991">
    <property type="entry name" value="PYR_CT"/>
    <property type="match status" value="1"/>
</dbReference>
<feature type="domain" description="Pyruvate carboxyltransferase" evidence="4">
    <location>
        <begin position="8"/>
        <end position="278"/>
    </location>
</feature>
<evidence type="ECO:0000313" key="6">
    <source>
        <dbReference type="Proteomes" id="UP000295122"/>
    </source>
</evidence>
<dbReference type="InterPro" id="IPR043594">
    <property type="entry name" value="HMGL"/>
</dbReference>
<dbReference type="SUPFAM" id="SSF51569">
    <property type="entry name" value="Aldolase"/>
    <property type="match status" value="1"/>
</dbReference>
<gene>
    <name evidence="5" type="ORF">EV668_3959</name>
</gene>
<dbReference type="InterPro" id="IPR000891">
    <property type="entry name" value="PYR_CT"/>
</dbReference>
<proteinExistence type="inferred from homology"/>
<dbReference type="Gene3D" id="3.20.20.70">
    <property type="entry name" value="Aldolase class I"/>
    <property type="match status" value="1"/>
</dbReference>
<comment type="similarity">
    <text evidence="1">Belongs to the HMG-CoA lyase family.</text>
</comment>
<keyword evidence="6" id="KW-1185">Reference proteome</keyword>
<dbReference type="AlphaFoldDB" id="A0A4R7BT61"/>
<dbReference type="GO" id="GO:0046872">
    <property type="term" value="F:metal ion binding"/>
    <property type="evidence" value="ECO:0007669"/>
    <property type="project" value="UniProtKB-KW"/>
</dbReference>
<accession>A0A4R7BT61</accession>
<protein>
    <submittedName>
        <fullName evidence="5">Hydroxymethylglutaryl-CoA lyase</fullName>
    </submittedName>
</protein>
<dbReference type="InterPro" id="IPR013785">
    <property type="entry name" value="Aldolase_TIM"/>
</dbReference>
<evidence type="ECO:0000256" key="3">
    <source>
        <dbReference type="ARBA" id="ARBA00023239"/>
    </source>
</evidence>
<dbReference type="RefSeq" id="WP_166652557.1">
    <property type="nucleotide sequence ID" value="NZ_SNZR01000015.1"/>
</dbReference>
<dbReference type="EMBL" id="SNZR01000015">
    <property type="protein sequence ID" value="TDR88092.1"/>
    <property type="molecule type" value="Genomic_DNA"/>
</dbReference>
<evidence type="ECO:0000313" key="5">
    <source>
        <dbReference type="EMBL" id="TDR88092.1"/>
    </source>
</evidence>
<dbReference type="PANTHER" id="PTHR42738:SF7">
    <property type="entry name" value="HYDROXYMETHYLGLUTARYL-COA LYASE"/>
    <property type="match status" value="1"/>
</dbReference>
<keyword evidence="3 5" id="KW-0456">Lyase</keyword>
<reference evidence="5 6" key="1">
    <citation type="submission" date="2019-03" db="EMBL/GenBank/DDBJ databases">
        <title>Genomic Encyclopedia of Type Strains, Phase IV (KMG-IV): sequencing the most valuable type-strain genomes for metagenomic binning, comparative biology and taxonomic classification.</title>
        <authorList>
            <person name="Goeker M."/>
        </authorList>
    </citation>
    <scope>NUCLEOTIDE SEQUENCE [LARGE SCALE GENOMIC DNA]</scope>
    <source>
        <strain evidence="5 6">DSM 25903</strain>
    </source>
</reference>
<keyword evidence="2" id="KW-0479">Metal-binding</keyword>
<dbReference type="GO" id="GO:0004419">
    <property type="term" value="F:hydroxymethylglutaryl-CoA lyase activity"/>
    <property type="evidence" value="ECO:0007669"/>
    <property type="project" value="TreeGrafter"/>
</dbReference>
<evidence type="ECO:0000256" key="2">
    <source>
        <dbReference type="ARBA" id="ARBA00022723"/>
    </source>
</evidence>
<evidence type="ECO:0000259" key="4">
    <source>
        <dbReference type="PROSITE" id="PS50991"/>
    </source>
</evidence>
<dbReference type="Pfam" id="PF00682">
    <property type="entry name" value="HMGL-like"/>
    <property type="match status" value="1"/>
</dbReference>
<organism evidence="5 6">
    <name type="scientific">Enterovirga rhinocerotis</name>
    <dbReference type="NCBI Taxonomy" id="1339210"/>
    <lineage>
        <taxon>Bacteria</taxon>
        <taxon>Pseudomonadati</taxon>
        <taxon>Pseudomonadota</taxon>
        <taxon>Alphaproteobacteria</taxon>
        <taxon>Hyphomicrobiales</taxon>
        <taxon>Methylobacteriaceae</taxon>
        <taxon>Enterovirga</taxon>
    </lineage>
</organism>
<comment type="caution">
    <text evidence="5">The sequence shown here is derived from an EMBL/GenBank/DDBJ whole genome shotgun (WGS) entry which is preliminary data.</text>
</comment>
<dbReference type="Proteomes" id="UP000295122">
    <property type="component" value="Unassembled WGS sequence"/>
</dbReference>
<sequence length="318" mass="34280">MLQLPKSVTVVDVSARDGLQSFHRWVETDVKVQMVDRLSATGFPVVEVTNFAHPRVIPHLRDAEEVMERITRRPGIVYRAQAPNARGAERAVATKPGEILGLITASESYNRKNQNMTIEQGVGAALETFRVADRAGIPFVMAVGMAYWCAYDGPIPEERVLDIVGRLRNGGIRRYYYAGSLGVEDPRSVGSLIRRTLETYPDVEIGFHVHNLAGNGLANILAALDAGATFIEGAICGIGGGIMTPTTMGAVGNLATEDVVQFLNEMGIETGLDTKAVLDTAFDVAALLDIKPQSYVSAAGTRAMIMEDARASARQHPA</sequence>